<dbReference type="AlphaFoldDB" id="A0A1H0BUH0"/>
<accession>A0A1H0BUH0</accession>
<sequence length="93" mass="9718">MTSEKVPPSMSQTALSDKALSILTFAAYHSLVSGETVTRVVLDDGKGHKADSQGVSEMEEAGLLSPDGERGTLTDKGEDALGKVIEAIRSAAR</sequence>
<feature type="region of interest" description="Disordered" evidence="1">
    <location>
        <begin position="46"/>
        <end position="77"/>
    </location>
</feature>
<gene>
    <name evidence="2" type="ORF">SAMN05192530_1016</name>
</gene>
<protein>
    <submittedName>
        <fullName evidence="2">Uncharacterized protein</fullName>
    </submittedName>
</protein>
<feature type="compositionally biased region" description="Basic and acidic residues" evidence="1">
    <location>
        <begin position="67"/>
        <end position="77"/>
    </location>
</feature>
<proteinExistence type="predicted"/>
<keyword evidence="3" id="KW-1185">Reference proteome</keyword>
<organism evidence="2 3">
    <name type="scientific">Aureimonas jatrophae</name>
    <dbReference type="NCBI Taxonomy" id="1166073"/>
    <lineage>
        <taxon>Bacteria</taxon>
        <taxon>Pseudomonadati</taxon>
        <taxon>Pseudomonadota</taxon>
        <taxon>Alphaproteobacteria</taxon>
        <taxon>Hyphomicrobiales</taxon>
        <taxon>Aurantimonadaceae</taxon>
        <taxon>Aureimonas</taxon>
    </lineage>
</organism>
<dbReference type="Proteomes" id="UP000198793">
    <property type="component" value="Unassembled WGS sequence"/>
</dbReference>
<dbReference type="EMBL" id="FNIT01000001">
    <property type="protein sequence ID" value="SDN49258.1"/>
    <property type="molecule type" value="Genomic_DNA"/>
</dbReference>
<reference evidence="2 3" key="1">
    <citation type="submission" date="2016-10" db="EMBL/GenBank/DDBJ databases">
        <authorList>
            <person name="de Groot N.N."/>
        </authorList>
    </citation>
    <scope>NUCLEOTIDE SEQUENCE [LARGE SCALE GENOMIC DNA]</scope>
    <source>
        <strain evidence="3">L7-484,KACC 16230,DSM 25025</strain>
    </source>
</reference>
<evidence type="ECO:0000313" key="3">
    <source>
        <dbReference type="Proteomes" id="UP000198793"/>
    </source>
</evidence>
<evidence type="ECO:0000313" key="2">
    <source>
        <dbReference type="EMBL" id="SDN49258.1"/>
    </source>
</evidence>
<evidence type="ECO:0000256" key="1">
    <source>
        <dbReference type="SAM" id="MobiDB-lite"/>
    </source>
</evidence>
<name>A0A1H0BUH0_9HYPH</name>